<feature type="region of interest" description="Disordered" evidence="1">
    <location>
        <begin position="1"/>
        <end position="62"/>
    </location>
</feature>
<dbReference type="EMBL" id="LXQA010166644">
    <property type="protein sequence ID" value="MCI28576.1"/>
    <property type="molecule type" value="Genomic_DNA"/>
</dbReference>
<evidence type="ECO:0000256" key="1">
    <source>
        <dbReference type="SAM" id="MobiDB-lite"/>
    </source>
</evidence>
<evidence type="ECO:0000313" key="3">
    <source>
        <dbReference type="Proteomes" id="UP000265520"/>
    </source>
</evidence>
<reference evidence="2 3" key="1">
    <citation type="journal article" date="2018" name="Front. Plant Sci.">
        <title>Red Clover (Trifolium pratense) and Zigzag Clover (T. medium) - A Picture of Genomic Similarities and Differences.</title>
        <authorList>
            <person name="Dluhosova J."/>
            <person name="Istvanek J."/>
            <person name="Nedelnik J."/>
            <person name="Repkova J."/>
        </authorList>
    </citation>
    <scope>NUCLEOTIDE SEQUENCE [LARGE SCALE GENOMIC DNA]</scope>
    <source>
        <strain evidence="3">cv. 10/8</strain>
        <tissue evidence="2">Leaf</tissue>
    </source>
</reference>
<sequence>SPPPEPPDLLSPSEIFPPPPPAPPRPPPKPPDEGTPPPSLPPSPSSQFNSPPSRPPPKPPPSSLLFCENYFDGLALKSTSKNPSAPLDHYILILGQSEPLNRSTIRVRSIVQSSINTWHCNTPFYSSTRLLFSSVCKHVTWPSLSNFSFTENALQLERPLISHSSS</sequence>
<dbReference type="AlphaFoldDB" id="A0A392QYH3"/>
<comment type="caution">
    <text evidence="2">The sequence shown here is derived from an EMBL/GenBank/DDBJ whole genome shotgun (WGS) entry which is preliminary data.</text>
</comment>
<proteinExistence type="predicted"/>
<organism evidence="2 3">
    <name type="scientific">Trifolium medium</name>
    <dbReference type="NCBI Taxonomy" id="97028"/>
    <lineage>
        <taxon>Eukaryota</taxon>
        <taxon>Viridiplantae</taxon>
        <taxon>Streptophyta</taxon>
        <taxon>Embryophyta</taxon>
        <taxon>Tracheophyta</taxon>
        <taxon>Spermatophyta</taxon>
        <taxon>Magnoliopsida</taxon>
        <taxon>eudicotyledons</taxon>
        <taxon>Gunneridae</taxon>
        <taxon>Pentapetalae</taxon>
        <taxon>rosids</taxon>
        <taxon>fabids</taxon>
        <taxon>Fabales</taxon>
        <taxon>Fabaceae</taxon>
        <taxon>Papilionoideae</taxon>
        <taxon>50 kb inversion clade</taxon>
        <taxon>NPAAA clade</taxon>
        <taxon>Hologalegina</taxon>
        <taxon>IRL clade</taxon>
        <taxon>Trifolieae</taxon>
        <taxon>Trifolium</taxon>
    </lineage>
</organism>
<keyword evidence="3" id="KW-1185">Reference proteome</keyword>
<feature type="non-terminal residue" evidence="2">
    <location>
        <position position="166"/>
    </location>
</feature>
<evidence type="ECO:0000313" key="2">
    <source>
        <dbReference type="EMBL" id="MCI28576.1"/>
    </source>
</evidence>
<protein>
    <submittedName>
        <fullName evidence="2">Uncharacterized protein</fullName>
    </submittedName>
</protein>
<name>A0A392QYH3_9FABA</name>
<accession>A0A392QYH3</accession>
<feature type="non-terminal residue" evidence="2">
    <location>
        <position position="1"/>
    </location>
</feature>
<feature type="compositionally biased region" description="Pro residues" evidence="1">
    <location>
        <begin position="1"/>
        <end position="44"/>
    </location>
</feature>
<feature type="compositionally biased region" description="Pro residues" evidence="1">
    <location>
        <begin position="52"/>
        <end position="62"/>
    </location>
</feature>
<dbReference type="Proteomes" id="UP000265520">
    <property type="component" value="Unassembled WGS sequence"/>
</dbReference>